<dbReference type="CDD" id="cd22343">
    <property type="entry name" value="PDDEXK_lambda_exonuclease-like"/>
    <property type="match status" value="1"/>
</dbReference>
<name>A0A6J8DG84_MYTCO</name>
<evidence type="ECO:0000259" key="1">
    <source>
        <dbReference type="Pfam" id="PF09588"/>
    </source>
</evidence>
<dbReference type="SUPFAM" id="SSF52980">
    <property type="entry name" value="Restriction endonuclease-like"/>
    <property type="match status" value="1"/>
</dbReference>
<evidence type="ECO:0000313" key="2">
    <source>
        <dbReference type="EMBL" id="CAC5406094.1"/>
    </source>
</evidence>
<dbReference type="InterPro" id="IPR011604">
    <property type="entry name" value="PDDEXK-like_dom_sf"/>
</dbReference>
<dbReference type="AlphaFoldDB" id="A0A6J8DG84"/>
<gene>
    <name evidence="2" type="ORF">MCOR_39707</name>
</gene>
<proteinExistence type="predicted"/>
<dbReference type="Gene3D" id="3.90.320.10">
    <property type="match status" value="1"/>
</dbReference>
<dbReference type="OrthoDB" id="6152909at2759"/>
<sequence>MASYENKTQIFSLDQLWGMRCSKLKEILRENNKSASGTKQILVARCYALNPVVDDREITADERSDRDTDIEDSFNPLLSLDSVKEIGFNELNLTAKGRHLGIKGAGKCNHIGGILFAINDFHEKGLHHRTEKVSCTSKLNGWIVPRNLTVKPKPLKDMKVKKIIFGKQDVSDRATINTFEPRAPQDRTLDTYALRKLYDNLEEHAPNSSFFLYHDPPLTYEDENHDFADSIESTNVAMNTSVSTTVHLEAFKYTEKVVVPPKTLAIPLTQVDNEIQDDIEIDQSFIAKFVKHITDHTLSDEQIQQVEQLTKGQSDNSFWKQIHRFKATASNFGKIIKCSRNPDGLLKAMFYSKPHSAALSYGKENEDKAIEAYKQYMDSKGSNVQVESVGIILSKDRPGLGASLDGIVVDPSANIIRGRLEVKCPYSKANFNINDACKDKTFFLKFENGQIALKENHNYFYQVQGQMYVANLKWVDFVVWFGDQKELFVQRILFN</sequence>
<feature type="domain" description="YqaJ viral recombinase" evidence="1">
    <location>
        <begin position="319"/>
        <end position="472"/>
    </location>
</feature>
<dbReference type="InterPro" id="IPR051703">
    <property type="entry name" value="NF-kappa-B_Signaling_Reg"/>
</dbReference>
<dbReference type="EMBL" id="CACVKT020007171">
    <property type="protein sequence ID" value="CAC5406094.1"/>
    <property type="molecule type" value="Genomic_DNA"/>
</dbReference>
<protein>
    <recommendedName>
        <fullName evidence="1">YqaJ viral recombinase domain-containing protein</fullName>
    </recommendedName>
</protein>
<dbReference type="Pfam" id="PF09588">
    <property type="entry name" value="YqaJ"/>
    <property type="match status" value="1"/>
</dbReference>
<dbReference type="PANTHER" id="PTHR46609:SF8">
    <property type="entry name" value="YQAJ VIRAL RECOMBINASE DOMAIN-CONTAINING PROTEIN"/>
    <property type="match status" value="1"/>
</dbReference>
<accession>A0A6J8DG84</accession>
<dbReference type="InterPro" id="IPR011335">
    <property type="entry name" value="Restrct_endonuc-II-like"/>
</dbReference>
<organism evidence="2 3">
    <name type="scientific">Mytilus coruscus</name>
    <name type="common">Sea mussel</name>
    <dbReference type="NCBI Taxonomy" id="42192"/>
    <lineage>
        <taxon>Eukaryota</taxon>
        <taxon>Metazoa</taxon>
        <taxon>Spiralia</taxon>
        <taxon>Lophotrochozoa</taxon>
        <taxon>Mollusca</taxon>
        <taxon>Bivalvia</taxon>
        <taxon>Autobranchia</taxon>
        <taxon>Pteriomorphia</taxon>
        <taxon>Mytilida</taxon>
        <taxon>Mytiloidea</taxon>
        <taxon>Mytilidae</taxon>
        <taxon>Mytilinae</taxon>
        <taxon>Mytilus</taxon>
    </lineage>
</organism>
<reference evidence="2 3" key="1">
    <citation type="submission" date="2020-06" db="EMBL/GenBank/DDBJ databases">
        <authorList>
            <person name="Li R."/>
            <person name="Bekaert M."/>
        </authorList>
    </citation>
    <scope>NUCLEOTIDE SEQUENCE [LARGE SCALE GENOMIC DNA]</scope>
    <source>
        <strain evidence="3">wild</strain>
    </source>
</reference>
<keyword evidence="3" id="KW-1185">Reference proteome</keyword>
<dbReference type="PANTHER" id="PTHR46609">
    <property type="entry name" value="EXONUCLEASE, PHAGE-TYPE/RECB, C-TERMINAL DOMAIN-CONTAINING PROTEIN"/>
    <property type="match status" value="1"/>
</dbReference>
<dbReference type="GO" id="GO:0006281">
    <property type="term" value="P:DNA repair"/>
    <property type="evidence" value="ECO:0007669"/>
    <property type="project" value="UniProtKB-ARBA"/>
</dbReference>
<evidence type="ECO:0000313" key="3">
    <source>
        <dbReference type="Proteomes" id="UP000507470"/>
    </source>
</evidence>
<dbReference type="Proteomes" id="UP000507470">
    <property type="component" value="Unassembled WGS sequence"/>
</dbReference>
<dbReference type="InterPro" id="IPR019080">
    <property type="entry name" value="YqaJ_viral_recombinase"/>
</dbReference>